<sequence>MSKPALPGQATTASGIVESGQERVIPGSVRADGSQRKERKVRPGFTPAEDVGRFRSSRQQAAEALSRRPPPGSVPGSLNAATGAAGQSFGLSAARSARSGAGSSSTAPGAATRAQAASKADESTSWRSTRKTSASQTPDAWDDDDDRPAAKTMSGAPNKDTRFSAATSASALSEDSRRARAVAKKLRAAEALQNKQQAGREKLSTEQRAKVDGIERLRQELKALEVKDEARKGDEPEKE</sequence>
<dbReference type="PANTHER" id="PTHR22959:SF0">
    <property type="entry name" value="PARTNER OF Y14 AND MAGO"/>
    <property type="match status" value="1"/>
</dbReference>
<dbReference type="SMART" id="SM01273">
    <property type="entry name" value="Mago-bind"/>
    <property type="match status" value="1"/>
</dbReference>
<reference evidence="3 4" key="1">
    <citation type="submission" date="2014-09" db="EMBL/GenBank/DDBJ databases">
        <authorList>
            <person name="Magalhaes I.L.F."/>
            <person name="Oliveira U."/>
            <person name="Santos F.R."/>
            <person name="Vidigal T.H.D.A."/>
            <person name="Brescovit A.D."/>
            <person name="Santos A.J."/>
        </authorList>
    </citation>
    <scope>NUCLEOTIDE SEQUENCE [LARGE SCALE GENOMIC DNA]</scope>
</reference>
<dbReference type="Proteomes" id="UP000054845">
    <property type="component" value="Unassembled WGS sequence"/>
</dbReference>
<dbReference type="GO" id="GO:0003723">
    <property type="term" value="F:RNA binding"/>
    <property type="evidence" value="ECO:0007669"/>
    <property type="project" value="TreeGrafter"/>
</dbReference>
<feature type="region of interest" description="Disordered" evidence="1">
    <location>
        <begin position="1"/>
        <end position="178"/>
    </location>
</feature>
<name>A0A0P1BSS5_9BASI</name>
<proteinExistence type="predicted"/>
<dbReference type="InterPro" id="IPR039333">
    <property type="entry name" value="PYM1"/>
</dbReference>
<evidence type="ECO:0000256" key="1">
    <source>
        <dbReference type="SAM" id="MobiDB-lite"/>
    </source>
</evidence>
<dbReference type="AlphaFoldDB" id="A0A0P1BSS5"/>
<dbReference type="GO" id="GO:0005737">
    <property type="term" value="C:cytoplasm"/>
    <property type="evidence" value="ECO:0007669"/>
    <property type="project" value="TreeGrafter"/>
</dbReference>
<protein>
    <submittedName>
        <fullName evidence="3">Uncharacterized conserved protein</fullName>
    </submittedName>
</protein>
<dbReference type="EMBL" id="CCYA01000389">
    <property type="protein sequence ID" value="CEH19459.1"/>
    <property type="molecule type" value="Genomic_DNA"/>
</dbReference>
<feature type="compositionally biased region" description="Polar residues" evidence="1">
    <location>
        <begin position="164"/>
        <end position="173"/>
    </location>
</feature>
<feature type="compositionally biased region" description="Basic and acidic residues" evidence="1">
    <location>
        <begin position="198"/>
        <end position="213"/>
    </location>
</feature>
<dbReference type="GO" id="GO:1903259">
    <property type="term" value="P:exon-exon junction complex disassembly"/>
    <property type="evidence" value="ECO:0007669"/>
    <property type="project" value="InterPro"/>
</dbReference>
<evidence type="ECO:0000313" key="4">
    <source>
        <dbReference type="Proteomes" id="UP000054845"/>
    </source>
</evidence>
<dbReference type="PANTHER" id="PTHR22959">
    <property type="entry name" value="PYM PROTEIN"/>
    <property type="match status" value="1"/>
</dbReference>
<accession>A0A0P1BSS5</accession>
<keyword evidence="4" id="KW-1185">Reference proteome</keyword>
<dbReference type="InterPro" id="IPR015362">
    <property type="entry name" value="WIBG_mago-bd"/>
</dbReference>
<feature type="domain" description="WIBG Mago-binding" evidence="2">
    <location>
        <begin position="21"/>
        <end position="47"/>
    </location>
</feature>
<dbReference type="InterPro" id="IPR036348">
    <property type="entry name" value="WIBG_N_sf"/>
</dbReference>
<feature type="compositionally biased region" description="Polar residues" evidence="1">
    <location>
        <begin position="125"/>
        <end position="138"/>
    </location>
</feature>
<dbReference type="STRING" id="401625.A0A0P1BSS5"/>
<evidence type="ECO:0000259" key="2">
    <source>
        <dbReference type="SMART" id="SM01273"/>
    </source>
</evidence>
<feature type="region of interest" description="Disordered" evidence="1">
    <location>
        <begin position="190"/>
        <end position="213"/>
    </location>
</feature>
<dbReference type="OrthoDB" id="21625at2759"/>
<dbReference type="SUPFAM" id="SSF101931">
    <property type="entry name" value="Pym (Within the bgcn gene intron protein, WIBG), N-terminal domain"/>
    <property type="match status" value="1"/>
</dbReference>
<dbReference type="Pfam" id="PF09282">
    <property type="entry name" value="Mago-bind"/>
    <property type="match status" value="1"/>
</dbReference>
<evidence type="ECO:0000313" key="3">
    <source>
        <dbReference type="EMBL" id="CEH19459.1"/>
    </source>
</evidence>
<dbReference type="GO" id="GO:0035145">
    <property type="term" value="C:exon-exon junction complex"/>
    <property type="evidence" value="ECO:0007669"/>
    <property type="project" value="TreeGrafter"/>
</dbReference>
<feature type="compositionally biased region" description="Low complexity" evidence="1">
    <location>
        <begin position="92"/>
        <end position="117"/>
    </location>
</feature>
<organism evidence="3 4">
    <name type="scientific">Ceraceosorus bombacis</name>
    <dbReference type="NCBI Taxonomy" id="401625"/>
    <lineage>
        <taxon>Eukaryota</taxon>
        <taxon>Fungi</taxon>
        <taxon>Dikarya</taxon>
        <taxon>Basidiomycota</taxon>
        <taxon>Ustilaginomycotina</taxon>
        <taxon>Exobasidiomycetes</taxon>
        <taxon>Ceraceosorales</taxon>
        <taxon>Ceraceosoraceae</taxon>
        <taxon>Ceraceosorus</taxon>
    </lineage>
</organism>